<dbReference type="PANTHER" id="PTHR43800">
    <property type="entry name" value="PEPTIDYL-LYSINE N-ACETYLTRANSFERASE YJAB"/>
    <property type="match status" value="1"/>
</dbReference>
<protein>
    <submittedName>
        <fullName evidence="4">GNAT family N-acetyltransferase</fullName>
    </submittedName>
</protein>
<dbReference type="CDD" id="cd04301">
    <property type="entry name" value="NAT_SF"/>
    <property type="match status" value="1"/>
</dbReference>
<dbReference type="Pfam" id="PF00583">
    <property type="entry name" value="Acetyltransf_1"/>
    <property type="match status" value="1"/>
</dbReference>
<dbReference type="InterPro" id="IPR000182">
    <property type="entry name" value="GNAT_dom"/>
</dbReference>
<proteinExistence type="predicted"/>
<evidence type="ECO:0000256" key="1">
    <source>
        <dbReference type="ARBA" id="ARBA00022679"/>
    </source>
</evidence>
<organism evidence="4 5">
    <name type="scientific">Amycolatopsis dendrobii</name>
    <dbReference type="NCBI Taxonomy" id="2760662"/>
    <lineage>
        <taxon>Bacteria</taxon>
        <taxon>Bacillati</taxon>
        <taxon>Actinomycetota</taxon>
        <taxon>Actinomycetes</taxon>
        <taxon>Pseudonocardiales</taxon>
        <taxon>Pseudonocardiaceae</taxon>
        <taxon>Amycolatopsis</taxon>
    </lineage>
</organism>
<sequence>MIRLAAPADLTVLPDLERAAGEPFRSVGMAEIADDAPPSVEELSVFQSAGRCWVWDDDGTIAAYVLAEEVDGFGHVEQVSLLPSHARRGVGRALIETVGEWAAERGLSGLTLTTFAEVPWNAPYYERLGFRVLADDEQGPALREIRRAEIARGLDRWPRVAMVRISL</sequence>
<dbReference type="AlphaFoldDB" id="A0A7W3VTM8"/>
<comment type="caution">
    <text evidence="4">The sequence shown here is derived from an EMBL/GenBank/DDBJ whole genome shotgun (WGS) entry which is preliminary data.</text>
</comment>
<dbReference type="GO" id="GO:0016747">
    <property type="term" value="F:acyltransferase activity, transferring groups other than amino-acyl groups"/>
    <property type="evidence" value="ECO:0007669"/>
    <property type="project" value="InterPro"/>
</dbReference>
<keyword evidence="2" id="KW-0012">Acyltransferase</keyword>
<gene>
    <name evidence="4" type="ORF">H4281_07595</name>
</gene>
<dbReference type="PROSITE" id="PS51186">
    <property type="entry name" value="GNAT"/>
    <property type="match status" value="1"/>
</dbReference>
<feature type="domain" description="N-acetyltransferase" evidence="3">
    <location>
        <begin position="1"/>
        <end position="149"/>
    </location>
</feature>
<dbReference type="RefSeq" id="WP_182890108.1">
    <property type="nucleotide sequence ID" value="NZ_JACGZW010000002.1"/>
</dbReference>
<keyword evidence="5" id="KW-1185">Reference proteome</keyword>
<dbReference type="EMBL" id="JACGZW010000002">
    <property type="protein sequence ID" value="MBB1152988.1"/>
    <property type="molecule type" value="Genomic_DNA"/>
</dbReference>
<dbReference type="Proteomes" id="UP000526734">
    <property type="component" value="Unassembled WGS sequence"/>
</dbReference>
<dbReference type="InterPro" id="IPR016181">
    <property type="entry name" value="Acyl_CoA_acyltransferase"/>
</dbReference>
<evidence type="ECO:0000259" key="3">
    <source>
        <dbReference type="PROSITE" id="PS51186"/>
    </source>
</evidence>
<dbReference type="PANTHER" id="PTHR43800:SF1">
    <property type="entry name" value="PEPTIDYL-LYSINE N-ACETYLTRANSFERASE YJAB"/>
    <property type="match status" value="1"/>
</dbReference>
<evidence type="ECO:0000256" key="2">
    <source>
        <dbReference type="ARBA" id="ARBA00023315"/>
    </source>
</evidence>
<name>A0A7W3VTM8_9PSEU</name>
<keyword evidence="1 4" id="KW-0808">Transferase</keyword>
<reference evidence="4 5" key="1">
    <citation type="submission" date="2020-08" db="EMBL/GenBank/DDBJ databases">
        <title>Amycolatopsis sp. nov. DR6-1 isolated from Dendrobium heterocarpum.</title>
        <authorList>
            <person name="Tedsree N."/>
            <person name="Kuncharoen N."/>
            <person name="Likhitwitayawuid K."/>
            <person name="Tanasupawat S."/>
        </authorList>
    </citation>
    <scope>NUCLEOTIDE SEQUENCE [LARGE SCALE GENOMIC DNA]</scope>
    <source>
        <strain evidence="4 5">DR6-1</strain>
    </source>
</reference>
<accession>A0A7W3VTM8</accession>
<evidence type="ECO:0000313" key="4">
    <source>
        <dbReference type="EMBL" id="MBB1152988.1"/>
    </source>
</evidence>
<evidence type="ECO:0000313" key="5">
    <source>
        <dbReference type="Proteomes" id="UP000526734"/>
    </source>
</evidence>
<dbReference type="SUPFAM" id="SSF55729">
    <property type="entry name" value="Acyl-CoA N-acyltransferases (Nat)"/>
    <property type="match status" value="1"/>
</dbReference>
<dbReference type="Gene3D" id="3.40.630.30">
    <property type="match status" value="1"/>
</dbReference>